<gene>
    <name evidence="2" type="ORF">VFH_IV227040</name>
</gene>
<feature type="compositionally biased region" description="Polar residues" evidence="1">
    <location>
        <begin position="193"/>
        <end position="209"/>
    </location>
</feature>
<protein>
    <submittedName>
        <fullName evidence="2">Uncharacterized protein</fullName>
    </submittedName>
</protein>
<feature type="region of interest" description="Disordered" evidence="1">
    <location>
        <begin position="170"/>
        <end position="212"/>
    </location>
</feature>
<accession>A0AAV1AQN4</accession>
<feature type="compositionally biased region" description="Polar residues" evidence="1">
    <location>
        <begin position="170"/>
        <end position="186"/>
    </location>
</feature>
<sequence length="243" mass="26940">MFHLPLSPLIKLKLTPYMKKSLPEQLYIVLENLAVLGKQGSNDHDLKKASIHLITRDVGVISFARDPPPPPQSGNDQVIKHFSTSIFRSTFPDYKFCSIIPTSELLFRPPVPPSLSKLETLSGIELLQTNIGVQGMNKLYNMARQQNSQVVEESLHNANLRDNTVHQTSIQRNHQPPNFSPCTSLDSPEAPPATSNNHRTKAAGTTLSDCKSRTPPLSVLLSDCDSLSFFNLLFSSRGTFYGV</sequence>
<dbReference type="EMBL" id="OX451739">
    <property type="protein sequence ID" value="CAI8611394.1"/>
    <property type="molecule type" value="Genomic_DNA"/>
</dbReference>
<evidence type="ECO:0000256" key="1">
    <source>
        <dbReference type="SAM" id="MobiDB-lite"/>
    </source>
</evidence>
<dbReference type="Proteomes" id="UP001157006">
    <property type="component" value="Chromosome 4"/>
</dbReference>
<proteinExistence type="predicted"/>
<keyword evidence="3" id="KW-1185">Reference proteome</keyword>
<evidence type="ECO:0000313" key="2">
    <source>
        <dbReference type="EMBL" id="CAI8611394.1"/>
    </source>
</evidence>
<organism evidence="2 3">
    <name type="scientific">Vicia faba</name>
    <name type="common">Broad bean</name>
    <name type="synonym">Faba vulgaris</name>
    <dbReference type="NCBI Taxonomy" id="3906"/>
    <lineage>
        <taxon>Eukaryota</taxon>
        <taxon>Viridiplantae</taxon>
        <taxon>Streptophyta</taxon>
        <taxon>Embryophyta</taxon>
        <taxon>Tracheophyta</taxon>
        <taxon>Spermatophyta</taxon>
        <taxon>Magnoliopsida</taxon>
        <taxon>eudicotyledons</taxon>
        <taxon>Gunneridae</taxon>
        <taxon>Pentapetalae</taxon>
        <taxon>rosids</taxon>
        <taxon>fabids</taxon>
        <taxon>Fabales</taxon>
        <taxon>Fabaceae</taxon>
        <taxon>Papilionoideae</taxon>
        <taxon>50 kb inversion clade</taxon>
        <taxon>NPAAA clade</taxon>
        <taxon>Hologalegina</taxon>
        <taxon>IRL clade</taxon>
        <taxon>Fabeae</taxon>
        <taxon>Vicia</taxon>
    </lineage>
</organism>
<reference evidence="2 3" key="1">
    <citation type="submission" date="2023-01" db="EMBL/GenBank/DDBJ databases">
        <authorList>
            <person name="Kreplak J."/>
        </authorList>
    </citation>
    <scope>NUCLEOTIDE SEQUENCE [LARGE SCALE GENOMIC DNA]</scope>
</reference>
<name>A0AAV1AQN4_VICFA</name>
<evidence type="ECO:0000313" key="3">
    <source>
        <dbReference type="Proteomes" id="UP001157006"/>
    </source>
</evidence>
<dbReference type="AlphaFoldDB" id="A0AAV1AQN4"/>